<protein>
    <submittedName>
        <fullName evidence="1">Uncharacterized protein</fullName>
    </submittedName>
</protein>
<dbReference type="EMBL" id="GBXM01070023">
    <property type="protein sequence ID" value="JAH38554.1"/>
    <property type="molecule type" value="Transcribed_RNA"/>
</dbReference>
<name>A0A0E9SAW9_ANGAN</name>
<dbReference type="AlphaFoldDB" id="A0A0E9SAW9"/>
<reference evidence="1" key="2">
    <citation type="journal article" date="2015" name="Fish Shellfish Immunol.">
        <title>Early steps in the European eel (Anguilla anguilla)-Vibrio vulnificus interaction in the gills: Role of the RtxA13 toxin.</title>
        <authorList>
            <person name="Callol A."/>
            <person name="Pajuelo D."/>
            <person name="Ebbesson L."/>
            <person name="Teles M."/>
            <person name="MacKenzie S."/>
            <person name="Amaro C."/>
        </authorList>
    </citation>
    <scope>NUCLEOTIDE SEQUENCE</scope>
</reference>
<reference evidence="1" key="1">
    <citation type="submission" date="2014-11" db="EMBL/GenBank/DDBJ databases">
        <authorList>
            <person name="Amaro Gonzalez C."/>
        </authorList>
    </citation>
    <scope>NUCLEOTIDE SEQUENCE</scope>
</reference>
<proteinExistence type="predicted"/>
<evidence type="ECO:0000313" key="1">
    <source>
        <dbReference type="EMBL" id="JAH38554.1"/>
    </source>
</evidence>
<organism evidence="1">
    <name type="scientific">Anguilla anguilla</name>
    <name type="common">European freshwater eel</name>
    <name type="synonym">Muraena anguilla</name>
    <dbReference type="NCBI Taxonomy" id="7936"/>
    <lineage>
        <taxon>Eukaryota</taxon>
        <taxon>Metazoa</taxon>
        <taxon>Chordata</taxon>
        <taxon>Craniata</taxon>
        <taxon>Vertebrata</taxon>
        <taxon>Euteleostomi</taxon>
        <taxon>Actinopterygii</taxon>
        <taxon>Neopterygii</taxon>
        <taxon>Teleostei</taxon>
        <taxon>Anguilliformes</taxon>
        <taxon>Anguillidae</taxon>
        <taxon>Anguilla</taxon>
    </lineage>
</organism>
<accession>A0A0E9SAW9</accession>
<sequence length="16" mass="1878">MTEEFQNTLLVQQPTV</sequence>